<comment type="similarity">
    <text evidence="3">Belongs to the SDS22 family.</text>
</comment>
<proteinExistence type="inferred from homology"/>
<dbReference type="InterPro" id="IPR032675">
    <property type="entry name" value="LRR_dom_sf"/>
</dbReference>
<dbReference type="SUPFAM" id="SSF52075">
    <property type="entry name" value="Outer arm dynein light chain 1"/>
    <property type="match status" value="1"/>
</dbReference>
<dbReference type="Pfam" id="PF12799">
    <property type="entry name" value="LRR_4"/>
    <property type="match status" value="2"/>
</dbReference>
<dbReference type="InterPro" id="IPR025875">
    <property type="entry name" value="Leu-rich_rpt_4"/>
</dbReference>
<dbReference type="InterPro" id="IPR003591">
    <property type="entry name" value="Leu-rich_rpt_typical-subtyp"/>
</dbReference>
<dbReference type="PANTHER" id="PTHR45973:SF23">
    <property type="entry name" value="PROTEIN PHOSPHATASE 1 REGULATORY SUBUNIT 7"/>
    <property type="match status" value="1"/>
</dbReference>
<feature type="non-terminal residue" evidence="4">
    <location>
        <position position="1"/>
    </location>
</feature>
<reference evidence="4" key="1">
    <citation type="journal article" date="2014" name="Front. Microbiol.">
        <title>High frequency of phylogenetically diverse reductive dehalogenase-homologous genes in deep subseafloor sedimentary metagenomes.</title>
        <authorList>
            <person name="Kawai M."/>
            <person name="Futagami T."/>
            <person name="Toyoda A."/>
            <person name="Takaki Y."/>
            <person name="Nishi S."/>
            <person name="Hori S."/>
            <person name="Arai W."/>
            <person name="Tsubouchi T."/>
            <person name="Morono Y."/>
            <person name="Uchiyama I."/>
            <person name="Ito T."/>
            <person name="Fujiyama A."/>
            <person name="Inagaki F."/>
            <person name="Takami H."/>
        </authorList>
    </citation>
    <scope>NUCLEOTIDE SEQUENCE</scope>
    <source>
        <strain evidence="4">Expedition CK06-06</strain>
    </source>
</reference>
<dbReference type="InterPro" id="IPR050576">
    <property type="entry name" value="Cilia_flagella_integrity"/>
</dbReference>
<gene>
    <name evidence="4" type="ORF">S01H1_19236</name>
</gene>
<keyword evidence="1" id="KW-0433">Leucine-rich repeat</keyword>
<feature type="non-terminal residue" evidence="4">
    <location>
        <position position="310"/>
    </location>
</feature>
<dbReference type="PANTHER" id="PTHR45973">
    <property type="entry name" value="PROTEIN PHOSPHATASE 1 REGULATORY SUBUNIT SDS22-RELATED"/>
    <property type="match status" value="1"/>
</dbReference>
<evidence type="ECO:0000313" key="4">
    <source>
        <dbReference type="EMBL" id="GAF92785.1"/>
    </source>
</evidence>
<dbReference type="InterPro" id="IPR001611">
    <property type="entry name" value="Leu-rich_rpt"/>
</dbReference>
<dbReference type="AlphaFoldDB" id="X0UWE5"/>
<evidence type="ECO:0000256" key="2">
    <source>
        <dbReference type="ARBA" id="ARBA00022737"/>
    </source>
</evidence>
<protein>
    <recommendedName>
        <fullName evidence="5">Leucine-rich repeat domain-containing protein</fullName>
    </recommendedName>
</protein>
<sequence>DNLINLESLVLNDNEITKIENLNNLEKLQSLSLANNKISKIKNLDDKTTIEQLNLSGNNIAKIKGLSRLDRLSELDLANNKIEIIEGLEDLKNLKIVYLEENKLRPPDDIHSQVFTSGVQIVHYCRRKKRGEIEHTGLYSDEKTHSEKISIYKQELKSLDKIEFINIGTHNEKENICWKQNRIFYERKPYTKHLADRDFTIEKINIRLIQLHSLKGINFLLEKDNPNYNNAYFDFFINHFWDCDEIENNVLVYKNYNNRVSNKIDEFLELCVKNHKNKESPNMLVFPENSIPQKKINNLISFSVENQMII</sequence>
<accession>X0UWE5</accession>
<dbReference type="SMART" id="SM00369">
    <property type="entry name" value="LRR_TYP"/>
    <property type="match status" value="4"/>
</dbReference>
<dbReference type="SMART" id="SM00365">
    <property type="entry name" value="LRR_SD22"/>
    <property type="match status" value="5"/>
</dbReference>
<evidence type="ECO:0008006" key="5">
    <source>
        <dbReference type="Google" id="ProtNLM"/>
    </source>
</evidence>
<dbReference type="Gene3D" id="3.80.10.10">
    <property type="entry name" value="Ribonuclease Inhibitor"/>
    <property type="match status" value="1"/>
</dbReference>
<keyword evidence="2" id="KW-0677">Repeat</keyword>
<organism evidence="4">
    <name type="scientific">marine sediment metagenome</name>
    <dbReference type="NCBI Taxonomy" id="412755"/>
    <lineage>
        <taxon>unclassified sequences</taxon>
        <taxon>metagenomes</taxon>
        <taxon>ecological metagenomes</taxon>
    </lineage>
</organism>
<name>X0UWE5_9ZZZZ</name>
<comment type="caution">
    <text evidence="4">The sequence shown here is derived from an EMBL/GenBank/DDBJ whole genome shotgun (WGS) entry which is preliminary data.</text>
</comment>
<evidence type="ECO:0000256" key="1">
    <source>
        <dbReference type="ARBA" id="ARBA00022614"/>
    </source>
</evidence>
<dbReference type="EMBL" id="BARS01010368">
    <property type="protein sequence ID" value="GAF92785.1"/>
    <property type="molecule type" value="Genomic_DNA"/>
</dbReference>
<dbReference type="PROSITE" id="PS51450">
    <property type="entry name" value="LRR"/>
    <property type="match status" value="4"/>
</dbReference>
<evidence type="ECO:0000256" key="3">
    <source>
        <dbReference type="ARBA" id="ARBA00023460"/>
    </source>
</evidence>